<dbReference type="NCBIfam" id="TIGR02606">
    <property type="entry name" value="antidote_CC2985"/>
    <property type="match status" value="1"/>
</dbReference>
<evidence type="ECO:0000313" key="3">
    <source>
        <dbReference type="EMBL" id="MTD99646.1"/>
    </source>
</evidence>
<dbReference type="InterPro" id="IPR010985">
    <property type="entry name" value="Ribbon_hlx_hlx"/>
</dbReference>
<organism evidence="3 4">
    <name type="scientific">Paracoccus lichenicola</name>
    <dbReference type="NCBI Taxonomy" id="2665644"/>
    <lineage>
        <taxon>Bacteria</taxon>
        <taxon>Pseudomonadati</taxon>
        <taxon>Pseudomonadota</taxon>
        <taxon>Alphaproteobacteria</taxon>
        <taxon>Rhodobacterales</taxon>
        <taxon>Paracoccaceae</taxon>
        <taxon>Paracoccus</taxon>
    </lineage>
</organism>
<keyword evidence="2" id="KW-1277">Toxin-antitoxin system</keyword>
<proteinExistence type="inferred from homology"/>
<dbReference type="RefSeq" id="WP_154763706.1">
    <property type="nucleotide sequence ID" value="NZ_WMBT01000002.1"/>
</dbReference>
<comment type="caution">
    <text evidence="3">The sequence shown here is derived from an EMBL/GenBank/DDBJ whole genome shotgun (WGS) entry which is preliminary data.</text>
</comment>
<dbReference type="PANTHER" id="PTHR36582">
    <property type="entry name" value="ANTITOXIN PARD"/>
    <property type="match status" value="1"/>
</dbReference>
<dbReference type="InterPro" id="IPR038296">
    <property type="entry name" value="ParD_sf"/>
</dbReference>
<dbReference type="InterPro" id="IPR022789">
    <property type="entry name" value="ParD"/>
</dbReference>
<protein>
    <submittedName>
        <fullName evidence="3">Type II toxin-antitoxin system ParD family antitoxin</fullName>
    </submittedName>
</protein>
<dbReference type="PANTHER" id="PTHR36582:SF2">
    <property type="entry name" value="ANTITOXIN PARD"/>
    <property type="match status" value="1"/>
</dbReference>
<dbReference type="AlphaFoldDB" id="A0A6L6HKA8"/>
<dbReference type="Proteomes" id="UP000481417">
    <property type="component" value="Unassembled WGS sequence"/>
</dbReference>
<dbReference type="GO" id="GO:0006355">
    <property type="term" value="P:regulation of DNA-templated transcription"/>
    <property type="evidence" value="ECO:0007669"/>
    <property type="project" value="InterPro"/>
</dbReference>
<dbReference type="Gene3D" id="6.10.10.120">
    <property type="entry name" value="Antitoxin ParD1-like"/>
    <property type="match status" value="1"/>
</dbReference>
<dbReference type="Pfam" id="PF03693">
    <property type="entry name" value="ParD_antitoxin"/>
    <property type="match status" value="1"/>
</dbReference>
<evidence type="ECO:0000256" key="1">
    <source>
        <dbReference type="ARBA" id="ARBA00008580"/>
    </source>
</evidence>
<reference evidence="3 4" key="1">
    <citation type="submission" date="2019-11" db="EMBL/GenBank/DDBJ databases">
        <authorList>
            <person name="Lang L."/>
        </authorList>
    </citation>
    <scope>NUCLEOTIDE SEQUENCE [LARGE SCALE GENOMIC DNA]</scope>
    <source>
        <strain evidence="3 4">YIM 132242</strain>
    </source>
</reference>
<comment type="similarity">
    <text evidence="1">Belongs to the ParD antitoxin family.</text>
</comment>
<accession>A0A6L6HKA8</accession>
<keyword evidence="4" id="KW-1185">Reference proteome</keyword>
<evidence type="ECO:0000256" key="2">
    <source>
        <dbReference type="ARBA" id="ARBA00022649"/>
    </source>
</evidence>
<dbReference type="CDD" id="cd22231">
    <property type="entry name" value="RHH_NikR_HicB-like"/>
    <property type="match status" value="1"/>
</dbReference>
<name>A0A6L6HKA8_9RHOB</name>
<dbReference type="EMBL" id="WMBT01000002">
    <property type="protein sequence ID" value="MTD99646.1"/>
    <property type="molecule type" value="Genomic_DNA"/>
</dbReference>
<gene>
    <name evidence="3" type="ORF">GIY56_05030</name>
</gene>
<evidence type="ECO:0000313" key="4">
    <source>
        <dbReference type="Proteomes" id="UP000481417"/>
    </source>
</evidence>
<sequence length="86" mass="9931">MHVSLTEKLEDYVRQKVASGLYNNASEVIREALRLKIAAEESDEARLQRLRDAIDIGWQQAERGELVPLDLDRILTELDAENRRRA</sequence>
<dbReference type="SUPFAM" id="SSF47598">
    <property type="entry name" value="Ribbon-helix-helix"/>
    <property type="match status" value="1"/>
</dbReference>